<feature type="region of interest" description="Disordered" evidence="1">
    <location>
        <begin position="31"/>
        <end position="74"/>
    </location>
</feature>
<evidence type="ECO:0000256" key="1">
    <source>
        <dbReference type="SAM" id="MobiDB-lite"/>
    </source>
</evidence>
<feature type="compositionally biased region" description="Low complexity" evidence="1">
    <location>
        <begin position="249"/>
        <end position="259"/>
    </location>
</feature>
<gene>
    <name evidence="2" type="ORF">Focb16_v005432</name>
</gene>
<comment type="caution">
    <text evidence="2">The sequence shown here is derived from an EMBL/GenBank/DDBJ whole genome shotgun (WGS) entry which is preliminary data.</text>
</comment>
<feature type="region of interest" description="Disordered" evidence="1">
    <location>
        <begin position="249"/>
        <end position="278"/>
    </location>
</feature>
<sequence>MFAAASAASAFGPPFRLTRLCKKPLLFRSTASTQGTAPDEDLRSTTIFRQTLPTTEHSRRNKHPETAPDPNICPTIATRSRIVPEEWNVLARLQDGDPFRFAHTGQRFGDPADLIPISSKAPNTTVCTFDNDQDVIDLTVDDIAEVTVDTGLVDRGQLALTSIRLLGVATQAGSFQQVVLRCQSTGAVTIRGTPAIQTRDGVAKLPEIPDEACMLLHRDDDRGSQDFMDADLCDVTWVHPLTITNIPRLLPTRPLDLPPEAGRPKEADGRVPSQSGCS</sequence>
<reference evidence="2 3" key="1">
    <citation type="journal article" date="2019" name="Microbiol. Resour. Announc.">
        <title>High-quality draft genome sequence of Fusarium oxysporum f. sp. cubense strain 160527, a causal agent of Panama disease.</title>
        <authorList>
            <person name="Asai S."/>
            <person name="Ayukawa Y."/>
            <person name="Gan P."/>
            <person name="Masuda S."/>
            <person name="Komatsu K."/>
            <person name="Shirasu K."/>
            <person name="Arie T."/>
        </authorList>
    </citation>
    <scope>NUCLEOTIDE SEQUENCE [LARGE SCALE GENOMIC DNA]</scope>
    <source>
        <strain evidence="2 3">160527</strain>
    </source>
</reference>
<protein>
    <submittedName>
        <fullName evidence="2">Uncharacterized protein</fullName>
    </submittedName>
</protein>
<name>A0A559LKN2_FUSOC</name>
<dbReference type="EMBL" id="SRMI01000003">
    <property type="protein sequence ID" value="TVY74832.1"/>
    <property type="molecule type" value="Genomic_DNA"/>
</dbReference>
<proteinExistence type="predicted"/>
<organism evidence="2 3">
    <name type="scientific">Fusarium oxysporum f. sp. cubense</name>
    <dbReference type="NCBI Taxonomy" id="61366"/>
    <lineage>
        <taxon>Eukaryota</taxon>
        <taxon>Fungi</taxon>
        <taxon>Dikarya</taxon>
        <taxon>Ascomycota</taxon>
        <taxon>Pezizomycotina</taxon>
        <taxon>Sordariomycetes</taxon>
        <taxon>Hypocreomycetidae</taxon>
        <taxon>Hypocreales</taxon>
        <taxon>Nectriaceae</taxon>
        <taxon>Fusarium</taxon>
        <taxon>Fusarium oxysporum species complex</taxon>
    </lineage>
</organism>
<evidence type="ECO:0000313" key="2">
    <source>
        <dbReference type="EMBL" id="TVY74832.1"/>
    </source>
</evidence>
<dbReference type="AlphaFoldDB" id="A0A559LKN2"/>
<evidence type="ECO:0000313" key="3">
    <source>
        <dbReference type="Proteomes" id="UP000320707"/>
    </source>
</evidence>
<feature type="compositionally biased region" description="Polar residues" evidence="1">
    <location>
        <begin position="44"/>
        <end position="55"/>
    </location>
</feature>
<accession>A0A559LKN2</accession>
<dbReference type="Proteomes" id="UP000320707">
    <property type="component" value="Unassembled WGS sequence"/>
</dbReference>